<evidence type="ECO:0000313" key="2">
    <source>
        <dbReference type="EMBL" id="RVX72450.1"/>
    </source>
</evidence>
<protein>
    <recommendedName>
        <fullName evidence="4">AA1-like domain-containing protein</fullName>
    </recommendedName>
</protein>
<name>A0A438NA21_EXOME</name>
<organism evidence="2 3">
    <name type="scientific">Exophiala mesophila</name>
    <name type="common">Black yeast-like fungus</name>
    <dbReference type="NCBI Taxonomy" id="212818"/>
    <lineage>
        <taxon>Eukaryota</taxon>
        <taxon>Fungi</taxon>
        <taxon>Dikarya</taxon>
        <taxon>Ascomycota</taxon>
        <taxon>Pezizomycotina</taxon>
        <taxon>Eurotiomycetes</taxon>
        <taxon>Chaetothyriomycetidae</taxon>
        <taxon>Chaetothyriales</taxon>
        <taxon>Herpotrichiellaceae</taxon>
        <taxon>Exophiala</taxon>
    </lineage>
</organism>
<feature type="chain" id="PRO_5019207209" description="AA1-like domain-containing protein" evidence="1">
    <location>
        <begin position="19"/>
        <end position="164"/>
    </location>
</feature>
<accession>A0A438NA21</accession>
<dbReference type="VEuPathDB" id="FungiDB:PV10_07510"/>
<dbReference type="EMBL" id="NAJM01000012">
    <property type="protein sequence ID" value="RVX72450.1"/>
    <property type="molecule type" value="Genomic_DNA"/>
</dbReference>
<evidence type="ECO:0000256" key="1">
    <source>
        <dbReference type="SAM" id="SignalP"/>
    </source>
</evidence>
<dbReference type="OrthoDB" id="4132046at2759"/>
<dbReference type="AlphaFoldDB" id="A0A438NA21"/>
<proteinExistence type="predicted"/>
<gene>
    <name evidence="2" type="ORF">B0A52_03638</name>
</gene>
<feature type="signal peptide" evidence="1">
    <location>
        <begin position="1"/>
        <end position="18"/>
    </location>
</feature>
<dbReference type="Proteomes" id="UP000288859">
    <property type="component" value="Unassembled WGS sequence"/>
</dbReference>
<reference evidence="2 3" key="1">
    <citation type="submission" date="2017-03" db="EMBL/GenBank/DDBJ databases">
        <title>Genomes of endolithic fungi from Antarctica.</title>
        <authorList>
            <person name="Coleine C."/>
            <person name="Masonjones S."/>
            <person name="Stajich J.E."/>
        </authorList>
    </citation>
    <scope>NUCLEOTIDE SEQUENCE [LARGE SCALE GENOMIC DNA]</scope>
    <source>
        <strain evidence="2 3">CCFEE 6314</strain>
    </source>
</reference>
<keyword evidence="1" id="KW-0732">Signal</keyword>
<evidence type="ECO:0008006" key="4">
    <source>
        <dbReference type="Google" id="ProtNLM"/>
    </source>
</evidence>
<evidence type="ECO:0000313" key="3">
    <source>
        <dbReference type="Proteomes" id="UP000288859"/>
    </source>
</evidence>
<comment type="caution">
    <text evidence="2">The sequence shown here is derived from an EMBL/GenBank/DDBJ whole genome shotgun (WGS) entry which is preliminary data.</text>
</comment>
<sequence length="164" mass="17053">MQYTSIALSLLAASGVCAAPAYPYANTTTTSWMGSNTTAAATNGTGSTSGGGSEIRVTLSNIQAEIGVQLTFKKGVRDIQRSPLQGPFQTFELSVGPEVLDQDLRCQALGLAGQPLVAIRGDNVDTTFSDAGNGAWTFAEVSEVSTVICDPAFEAMPDPDLLET</sequence>